<feature type="non-terminal residue" evidence="1">
    <location>
        <position position="44"/>
    </location>
</feature>
<proteinExistence type="predicted"/>
<comment type="caution">
    <text evidence="1">The sequence shown here is derived from an EMBL/GenBank/DDBJ whole genome shotgun (WGS) entry which is preliminary data.</text>
</comment>
<feature type="non-terminal residue" evidence="1">
    <location>
        <position position="1"/>
    </location>
</feature>
<sequence length="44" mass="4801">GEPVYISRVDCAIISASKVILEPLGVIDFPIDQFLNILAKEILS</sequence>
<dbReference type="EMBL" id="CAJVPZ010104876">
    <property type="protein sequence ID" value="CAG8824109.1"/>
    <property type="molecule type" value="Genomic_DNA"/>
</dbReference>
<dbReference type="OrthoDB" id="27435at2759"/>
<reference evidence="1" key="1">
    <citation type="submission" date="2021-06" db="EMBL/GenBank/DDBJ databases">
        <authorList>
            <person name="Kallberg Y."/>
            <person name="Tangrot J."/>
            <person name="Rosling A."/>
        </authorList>
    </citation>
    <scope>NUCLEOTIDE SEQUENCE</scope>
    <source>
        <strain evidence="1">IN212</strain>
    </source>
</reference>
<name>A0A9N9KEP5_9GLOM</name>
<accession>A0A9N9KEP5</accession>
<dbReference type="AlphaFoldDB" id="A0A9N9KEP5"/>
<protein>
    <submittedName>
        <fullName evidence="1">10118_t:CDS:1</fullName>
    </submittedName>
</protein>
<evidence type="ECO:0000313" key="2">
    <source>
        <dbReference type="Proteomes" id="UP000789396"/>
    </source>
</evidence>
<dbReference type="Proteomes" id="UP000789396">
    <property type="component" value="Unassembled WGS sequence"/>
</dbReference>
<gene>
    <name evidence="1" type="ORF">RFULGI_LOCUS19890</name>
</gene>
<organism evidence="1 2">
    <name type="scientific">Racocetra fulgida</name>
    <dbReference type="NCBI Taxonomy" id="60492"/>
    <lineage>
        <taxon>Eukaryota</taxon>
        <taxon>Fungi</taxon>
        <taxon>Fungi incertae sedis</taxon>
        <taxon>Mucoromycota</taxon>
        <taxon>Glomeromycotina</taxon>
        <taxon>Glomeromycetes</taxon>
        <taxon>Diversisporales</taxon>
        <taxon>Gigasporaceae</taxon>
        <taxon>Racocetra</taxon>
    </lineage>
</organism>
<keyword evidence="2" id="KW-1185">Reference proteome</keyword>
<evidence type="ECO:0000313" key="1">
    <source>
        <dbReference type="EMBL" id="CAG8824109.1"/>
    </source>
</evidence>